<keyword evidence="3" id="KW-1185">Reference proteome</keyword>
<dbReference type="AlphaFoldDB" id="A0A6C0GKP5"/>
<dbReference type="Proteomes" id="UP000480178">
    <property type="component" value="Chromosome"/>
</dbReference>
<dbReference type="KEGG" id="rhoz:GXP67_18955"/>
<organism evidence="2 3">
    <name type="scientific">Rhodocytophaga rosea</name>
    <dbReference type="NCBI Taxonomy" id="2704465"/>
    <lineage>
        <taxon>Bacteria</taxon>
        <taxon>Pseudomonadati</taxon>
        <taxon>Bacteroidota</taxon>
        <taxon>Cytophagia</taxon>
        <taxon>Cytophagales</taxon>
        <taxon>Rhodocytophagaceae</taxon>
        <taxon>Rhodocytophaga</taxon>
    </lineage>
</organism>
<evidence type="ECO:0000313" key="2">
    <source>
        <dbReference type="EMBL" id="QHT68575.1"/>
    </source>
</evidence>
<dbReference type="SMART" id="SM00306">
    <property type="entry name" value="HintN"/>
    <property type="match status" value="1"/>
</dbReference>
<dbReference type="GO" id="GO:0016540">
    <property type="term" value="P:protein autoprocessing"/>
    <property type="evidence" value="ECO:0007669"/>
    <property type="project" value="InterPro"/>
</dbReference>
<dbReference type="InterPro" id="IPR001767">
    <property type="entry name" value="Hedgehog_Hint"/>
</dbReference>
<protein>
    <recommendedName>
        <fullName evidence="1">Hint domain-containing protein</fullName>
    </recommendedName>
</protein>
<dbReference type="CDD" id="cd00081">
    <property type="entry name" value="Hint"/>
    <property type="match status" value="1"/>
</dbReference>
<dbReference type="Pfam" id="PF01079">
    <property type="entry name" value="Hint"/>
    <property type="match status" value="1"/>
</dbReference>
<dbReference type="PROSITE" id="PS50817">
    <property type="entry name" value="INTEIN_N_TER"/>
    <property type="match status" value="1"/>
</dbReference>
<proteinExistence type="predicted"/>
<evidence type="ECO:0000259" key="1">
    <source>
        <dbReference type="SMART" id="SM00306"/>
    </source>
</evidence>
<feature type="domain" description="Hint" evidence="1">
    <location>
        <begin position="193"/>
        <end position="302"/>
    </location>
</feature>
<sequence length="346" mass="38852">MSTPKYAFQQHAYFTHVARIFICLVCISASGLFSKALAQEPKTESRSLTLEEFNKVKTFIPKNLDQDTYVKFENAYILDRYQMKPPYVFKYSDGIERKIYLYKLMDNKTKKELGMVAFYHTPGNSKTISLCIPTPNAPKEVWARYIDDLKEYGAQENGLLSAFSYVMSREMSAMFASGGGQAAPVAGAATDYDVCFPEEALVRMADGSEKAIKDVRAGDEVAAFDAATGALQTTRVKEVHTHADKAYTITSVLLISDEPTASMQAYVPSVMLEATPNHPVYTNKGRKTIETLEKGEYLYQYNSASGMFIKYKVMQVVTEARQVKKVYNLVTDKQNFLINNTVVLDK</sequence>
<dbReference type="RefSeq" id="WP_162444586.1">
    <property type="nucleotide sequence ID" value="NZ_CP048222.1"/>
</dbReference>
<dbReference type="GO" id="GO:0016539">
    <property type="term" value="P:intein-mediated protein splicing"/>
    <property type="evidence" value="ECO:0007669"/>
    <property type="project" value="InterPro"/>
</dbReference>
<gene>
    <name evidence="2" type="ORF">GXP67_18955</name>
</gene>
<evidence type="ECO:0000313" key="3">
    <source>
        <dbReference type="Proteomes" id="UP000480178"/>
    </source>
</evidence>
<dbReference type="InterPro" id="IPR036844">
    <property type="entry name" value="Hint_dom_sf"/>
</dbReference>
<name>A0A6C0GKP5_9BACT</name>
<dbReference type="InterPro" id="IPR003587">
    <property type="entry name" value="Hint_dom_N"/>
</dbReference>
<dbReference type="SUPFAM" id="SSF51294">
    <property type="entry name" value="Hedgehog/intein (Hint) domain"/>
    <property type="match status" value="1"/>
</dbReference>
<reference evidence="2 3" key="1">
    <citation type="submission" date="2020-01" db="EMBL/GenBank/DDBJ databases">
        <authorList>
            <person name="Kim M.K."/>
        </authorList>
    </citation>
    <scope>NUCLEOTIDE SEQUENCE [LARGE SCALE GENOMIC DNA]</scope>
    <source>
        <strain evidence="2 3">172606-1</strain>
    </source>
</reference>
<dbReference type="EMBL" id="CP048222">
    <property type="protein sequence ID" value="QHT68575.1"/>
    <property type="molecule type" value="Genomic_DNA"/>
</dbReference>
<accession>A0A6C0GKP5</accession>
<dbReference type="InterPro" id="IPR006141">
    <property type="entry name" value="Intein_N"/>
</dbReference>
<dbReference type="Gene3D" id="2.170.16.10">
    <property type="entry name" value="Hedgehog/Intein (Hint) domain"/>
    <property type="match status" value="1"/>
</dbReference>